<accession>A0A3M9NQG2</accession>
<comment type="caution">
    <text evidence="1">The sequence shown here is derived from an EMBL/GenBank/DDBJ whole genome shotgun (WGS) entry which is preliminary data.</text>
</comment>
<sequence length="192" mass="21797">MGLSIHYSGYILKKEMLDSLIEEVSDVAKTLGWTTHSFNDKNIKGVSFAPEKSEPVFLTFNPEGRMLSPFNIMCKDIYDNVQLDKDLLFTASTKTQFAGMEAHIAIIDFLKHLSKKYLKEFTLSDEGYYWETGDKKILMKQFSRYEVAMDIFSEAITDLSAVPGETVASLSERLERLLREKFGGGENGKSSY</sequence>
<name>A0A3M9NQG2_9BACT</name>
<dbReference type="EMBL" id="RJJR01000001">
    <property type="protein sequence ID" value="RNI40051.1"/>
    <property type="molecule type" value="Genomic_DNA"/>
</dbReference>
<evidence type="ECO:0000313" key="2">
    <source>
        <dbReference type="Proteomes" id="UP000267223"/>
    </source>
</evidence>
<evidence type="ECO:0000313" key="1">
    <source>
        <dbReference type="EMBL" id="RNI40051.1"/>
    </source>
</evidence>
<reference evidence="1 2" key="1">
    <citation type="submission" date="2018-11" db="EMBL/GenBank/DDBJ databases">
        <title>Draft genome sequence of Ferruginibacter sp. BO-59.</title>
        <authorList>
            <person name="Im W.T."/>
        </authorList>
    </citation>
    <scope>NUCLEOTIDE SEQUENCE [LARGE SCALE GENOMIC DNA]</scope>
    <source>
        <strain evidence="1 2">BO-59</strain>
    </source>
</reference>
<dbReference type="RefSeq" id="WP_123118941.1">
    <property type="nucleotide sequence ID" value="NZ_RJJR01000001.1"/>
</dbReference>
<keyword evidence="2" id="KW-1185">Reference proteome</keyword>
<gene>
    <name evidence="1" type="ORF">EFY79_01745</name>
</gene>
<protein>
    <submittedName>
        <fullName evidence="1">Uncharacterized protein</fullName>
    </submittedName>
</protein>
<dbReference type="Proteomes" id="UP000267223">
    <property type="component" value="Unassembled WGS sequence"/>
</dbReference>
<dbReference type="OrthoDB" id="8073112at2"/>
<organism evidence="1 2">
    <name type="scientific">Hanamia caeni</name>
    <dbReference type="NCBI Taxonomy" id="2294116"/>
    <lineage>
        <taxon>Bacteria</taxon>
        <taxon>Pseudomonadati</taxon>
        <taxon>Bacteroidota</taxon>
        <taxon>Chitinophagia</taxon>
        <taxon>Chitinophagales</taxon>
        <taxon>Chitinophagaceae</taxon>
        <taxon>Hanamia</taxon>
    </lineage>
</organism>
<proteinExistence type="predicted"/>
<dbReference type="AlphaFoldDB" id="A0A3M9NQG2"/>